<feature type="domain" description="C2H2-type" evidence="8">
    <location>
        <begin position="244"/>
        <end position="272"/>
    </location>
</feature>
<evidence type="ECO:0000313" key="10">
    <source>
        <dbReference type="EMBL" id="CAH1395955.1"/>
    </source>
</evidence>
<feature type="compositionally biased region" description="Basic and acidic residues" evidence="7">
    <location>
        <begin position="1131"/>
        <end position="1153"/>
    </location>
</feature>
<feature type="binding site" evidence="6">
    <location>
        <position position="59"/>
    </location>
    <ligand>
        <name>Zn(2+)</name>
        <dbReference type="ChEBI" id="CHEBI:29105"/>
    </ligand>
</feature>
<dbReference type="GO" id="GO:0005634">
    <property type="term" value="C:nucleus"/>
    <property type="evidence" value="ECO:0007669"/>
    <property type="project" value="InterPro"/>
</dbReference>
<dbReference type="Pfam" id="PF07776">
    <property type="entry name" value="zf-AD"/>
    <property type="match status" value="1"/>
</dbReference>
<feature type="domain" description="C2H2-type" evidence="8">
    <location>
        <begin position="194"/>
        <end position="221"/>
    </location>
</feature>
<evidence type="ECO:0000256" key="5">
    <source>
        <dbReference type="PROSITE-ProRule" id="PRU00042"/>
    </source>
</evidence>
<evidence type="ECO:0000256" key="2">
    <source>
        <dbReference type="ARBA" id="ARBA00022737"/>
    </source>
</evidence>
<feature type="domain" description="C2H2-type" evidence="8">
    <location>
        <begin position="794"/>
        <end position="822"/>
    </location>
</feature>
<feature type="domain" description="C2H2-type" evidence="8">
    <location>
        <begin position="489"/>
        <end position="511"/>
    </location>
</feature>
<organism evidence="10 11">
    <name type="scientific">Nezara viridula</name>
    <name type="common">Southern green stink bug</name>
    <name type="synonym">Cimex viridulus</name>
    <dbReference type="NCBI Taxonomy" id="85310"/>
    <lineage>
        <taxon>Eukaryota</taxon>
        <taxon>Metazoa</taxon>
        <taxon>Ecdysozoa</taxon>
        <taxon>Arthropoda</taxon>
        <taxon>Hexapoda</taxon>
        <taxon>Insecta</taxon>
        <taxon>Pterygota</taxon>
        <taxon>Neoptera</taxon>
        <taxon>Paraneoptera</taxon>
        <taxon>Hemiptera</taxon>
        <taxon>Heteroptera</taxon>
        <taxon>Panheteroptera</taxon>
        <taxon>Pentatomomorpha</taxon>
        <taxon>Pentatomoidea</taxon>
        <taxon>Pentatomidae</taxon>
        <taxon>Pentatominae</taxon>
        <taxon>Nezara</taxon>
    </lineage>
</organism>
<protein>
    <submittedName>
        <fullName evidence="10">Uncharacterized protein</fullName>
    </submittedName>
</protein>
<dbReference type="OrthoDB" id="427030at2759"/>
<keyword evidence="2" id="KW-0677">Repeat</keyword>
<dbReference type="Gene3D" id="3.30.160.60">
    <property type="entry name" value="Classic Zinc Finger"/>
    <property type="match status" value="13"/>
</dbReference>
<feature type="domain" description="C2H2-type" evidence="8">
    <location>
        <begin position="1248"/>
        <end position="1276"/>
    </location>
</feature>
<feature type="domain" description="C2H2-type" evidence="8">
    <location>
        <begin position="620"/>
        <end position="649"/>
    </location>
</feature>
<feature type="domain" description="C2H2-type" evidence="8">
    <location>
        <begin position="1077"/>
        <end position="1104"/>
    </location>
</feature>
<dbReference type="EMBL" id="OV725079">
    <property type="protein sequence ID" value="CAH1395955.1"/>
    <property type="molecule type" value="Genomic_DNA"/>
</dbReference>
<dbReference type="Proteomes" id="UP001152798">
    <property type="component" value="Chromosome 3"/>
</dbReference>
<evidence type="ECO:0000259" key="9">
    <source>
        <dbReference type="PROSITE" id="PS51915"/>
    </source>
</evidence>
<feature type="domain" description="C2H2-type" evidence="8">
    <location>
        <begin position="427"/>
        <end position="455"/>
    </location>
</feature>
<feature type="region of interest" description="Disordered" evidence="7">
    <location>
        <begin position="1188"/>
        <end position="1211"/>
    </location>
</feature>
<keyword evidence="1 6" id="KW-0479">Metal-binding</keyword>
<proteinExistence type="predicted"/>
<feature type="domain" description="C2H2-type" evidence="8">
    <location>
        <begin position="1162"/>
        <end position="1190"/>
    </location>
</feature>
<dbReference type="InterPro" id="IPR036236">
    <property type="entry name" value="Znf_C2H2_sf"/>
</dbReference>
<feature type="domain" description="ZAD" evidence="9">
    <location>
        <begin position="11"/>
        <end position="86"/>
    </location>
</feature>
<name>A0A9P0H5R2_NEZVI</name>
<feature type="domain" description="C2H2-type" evidence="8">
    <location>
        <begin position="1434"/>
        <end position="1462"/>
    </location>
</feature>
<feature type="domain" description="C2H2-type" evidence="8">
    <location>
        <begin position="990"/>
        <end position="1018"/>
    </location>
</feature>
<feature type="domain" description="C2H2-type" evidence="8">
    <location>
        <begin position="159"/>
        <end position="181"/>
    </location>
</feature>
<feature type="domain" description="C2H2-type" evidence="8">
    <location>
        <begin position="864"/>
        <end position="891"/>
    </location>
</feature>
<feature type="compositionally biased region" description="Basic and acidic residues" evidence="7">
    <location>
        <begin position="1521"/>
        <end position="1532"/>
    </location>
</feature>
<evidence type="ECO:0000256" key="4">
    <source>
        <dbReference type="ARBA" id="ARBA00022833"/>
    </source>
</evidence>
<dbReference type="SMART" id="SM00355">
    <property type="entry name" value="ZnF_C2H2"/>
    <property type="match status" value="33"/>
</dbReference>
<reference evidence="10" key="1">
    <citation type="submission" date="2022-01" db="EMBL/GenBank/DDBJ databases">
        <authorList>
            <person name="King R."/>
        </authorList>
    </citation>
    <scope>NUCLEOTIDE SEQUENCE</scope>
</reference>
<feature type="domain" description="C2H2-type" evidence="8">
    <location>
        <begin position="1311"/>
        <end position="1338"/>
    </location>
</feature>
<evidence type="ECO:0000313" key="11">
    <source>
        <dbReference type="Proteomes" id="UP001152798"/>
    </source>
</evidence>
<dbReference type="PROSITE" id="PS51915">
    <property type="entry name" value="ZAD"/>
    <property type="match status" value="1"/>
</dbReference>
<dbReference type="InterPro" id="IPR012934">
    <property type="entry name" value="Znf_AD"/>
</dbReference>
<feature type="compositionally biased region" description="Polar residues" evidence="7">
    <location>
        <begin position="1195"/>
        <end position="1211"/>
    </location>
</feature>
<feature type="binding site" evidence="6">
    <location>
        <position position="13"/>
    </location>
    <ligand>
        <name>Zn(2+)</name>
        <dbReference type="ChEBI" id="CHEBI:29105"/>
    </ligand>
</feature>
<dbReference type="SMART" id="SM00868">
    <property type="entry name" value="zf-AD"/>
    <property type="match status" value="4"/>
</dbReference>
<dbReference type="InterPro" id="IPR013087">
    <property type="entry name" value="Znf_C2H2_type"/>
</dbReference>
<dbReference type="PANTHER" id="PTHR24379">
    <property type="entry name" value="KRAB AND ZINC FINGER DOMAIN-CONTAINING"/>
    <property type="match status" value="1"/>
</dbReference>
<feature type="domain" description="C2H2-type" evidence="8">
    <location>
        <begin position="904"/>
        <end position="927"/>
    </location>
</feature>
<evidence type="ECO:0000256" key="6">
    <source>
        <dbReference type="PROSITE-ProRule" id="PRU01263"/>
    </source>
</evidence>
<feature type="domain" description="C2H2-type" evidence="8">
    <location>
        <begin position="1406"/>
        <end position="1433"/>
    </location>
</feature>
<feature type="compositionally biased region" description="Basic and acidic residues" evidence="7">
    <location>
        <begin position="320"/>
        <end position="330"/>
    </location>
</feature>
<accession>A0A9P0H5R2</accession>
<feature type="region of interest" description="Disordered" evidence="7">
    <location>
        <begin position="293"/>
        <end position="346"/>
    </location>
</feature>
<sequence length="1604" mass="182096">MNSPALKNYEELCRLCASYDAIKIPIFSDRGRERNLKDKITTCLPFDVSEDDLLPKSLCYRCIYNLENFYDFRRGCIDARTRLENVIKEVLKHEPKEEGTCVKIEDIKERNVDDEHQIEDDLIESDGEGDCPNPADFLEACLGESPHNPKPGDEEEGSYSCRICDRQFNSKSSLTIHLKFHQDSIGQESDKENYACYVCEKVFSSKGHLALHSKVHIGETSSPAVSNSSRSSPQHLHKANIKLYRCDLCNKSYSMAKHLWGHVSTTHKGHPMVTCGLCQRTFSSVSNLEDHKRVKHKDESNTELISDPSSGFEEGVPDFLIEKKPEEVTSNRRKNSKPRKIEREVSQNDCYIQSENNESPMKQEFEKTSTEPVYSCLLCHDKFTEADHLSQHLSDSHGYDGPLDFSTYRDETGEDYAESMMELETVFCCEICIREFNDRGSLWLHMLYSHRDEASKACGVCLKICDDTESLTQHVESAHPRSKTDQRRYSCQVCARQHDSRKKLVTHAKIHNLVDAEGNLVDPESVVILNSDFYPDGFTGPPLDDSYMHSCEICFKVFENDTKLLKHKRSAHRDSMGSLNSLNSGAYHFYFACEICGLSHLSRSERWRHMASTHAGDLSVTCEVPECGKVFPTSSIKKEHAAHHAAQGQYPNTCEVCGKMWKTRVEYWKHMMGVHPDCLPFICGVCLKVFCNLSNLVSHVREKHWPLLGGDFCCDICGRPYSKVSKMTRHRKVHYVPGNPPELQALLENPKVESEPHFLQQTSTLACDLCDGNTFEYANVEELGKHRQETHNVMPCDLCTKYYGRTSHLWKHVNKIHKGHPDVTCPTCQRTSASKSHLATHIAKHHRSEDLVSSKGEKESNGIHTCAKCSKVFRKETLVRKHAKHCKGPRPTPIPLPAPVDGVYTCERCDKSFSLSNLLYKHMKSSHVTFSCELCETKCNTKTELYQHICAEHADHPDVKCGVTGCDKILRCKADLEKHQKGHRLSFHLHYCIFCAELVTSKYKMRRHLKAIHANESKYLCAICLKALPGYKELQAHVQATHQAALQRAFACHVCGKPCTNKSKLMEHIKYHGANFLPCKICLKIFSSKEELDNHIDNHPSDSGDEEDQVEDVELDTNSIMDIIGAPKNNVNEKIEEKENEKRKAKTESENSKPKKKTKLEILCTICSDIFTSNIDLKKHMRDAHKNKIPDETSENNVSGCTNSENKTEWETTNSDKSFMHQLGLMPETEKSKLKTVRKVYTDDFTPSECELCGKVWPAKRHLWQHLIRFHKSEAGRTCGVCLKLCPDFPCLSAHLAIEHPNNFDGEATNVSCRVCGKYHGARSKLLSHAIIHVGHEERAVDDVHHCLICKDTFVEFTQFCDHIRKDHKIDEGEGKYSISEPETCVDKNAETNSVNGSEHSKLPFHSCEVCSLVFASEIGLTNHRRIHEHSDHFKCGQCGEVFVSAENLCTHKLQKHKGTEFVCADCKSNFSTYNQLTEHNKQCKMKLKNMGDNNSDDDELLLDDDIEELETSYGANDTHMSSESDIDKSEILDETDDKSEILNENDIESEESTSEEEEEKSNTSDTSSHKEPKAVEAFLGGTNVEVVQIDLSDDNSNSKVNEN</sequence>
<dbReference type="PANTHER" id="PTHR24379:SF127">
    <property type="entry name" value="BLOODY FINGERS-RELATED"/>
    <property type="match status" value="1"/>
</dbReference>
<dbReference type="PROSITE" id="PS50157">
    <property type="entry name" value="ZINC_FINGER_C2H2_2"/>
    <property type="match status" value="23"/>
</dbReference>
<feature type="binding site" evidence="6">
    <location>
        <position position="62"/>
    </location>
    <ligand>
        <name>Zn(2+)</name>
        <dbReference type="ChEBI" id="CHEBI:29105"/>
    </ligand>
</feature>
<dbReference type="SUPFAM" id="SSF57667">
    <property type="entry name" value="beta-beta-alpha zinc fingers"/>
    <property type="match status" value="8"/>
</dbReference>
<feature type="region of interest" description="Disordered" evidence="7">
    <location>
        <begin position="1513"/>
        <end position="1582"/>
    </location>
</feature>
<dbReference type="Pfam" id="PF00096">
    <property type="entry name" value="zf-C2H2"/>
    <property type="match status" value="6"/>
</dbReference>
<feature type="domain" description="C2H2-type" evidence="8">
    <location>
        <begin position="1050"/>
        <end position="1072"/>
    </location>
</feature>
<feature type="domain" description="C2H2-type" evidence="8">
    <location>
        <begin position="273"/>
        <end position="301"/>
    </location>
</feature>
<feature type="domain" description="C2H2-type" evidence="8">
    <location>
        <begin position="374"/>
        <end position="402"/>
    </location>
</feature>
<feature type="compositionally biased region" description="Acidic residues" evidence="7">
    <location>
        <begin position="1533"/>
        <end position="1560"/>
    </location>
</feature>
<gene>
    <name evidence="10" type="ORF">NEZAVI_LOCUS6123</name>
</gene>
<dbReference type="PROSITE" id="PS00028">
    <property type="entry name" value="ZINC_FINGER_C2H2_1"/>
    <property type="match status" value="24"/>
</dbReference>
<keyword evidence="4 6" id="KW-0862">Zinc</keyword>
<dbReference type="GO" id="GO:0008270">
    <property type="term" value="F:zinc ion binding"/>
    <property type="evidence" value="ECO:0007669"/>
    <property type="project" value="UniProtKB-UniRule"/>
</dbReference>
<feature type="region of interest" description="Disordered" evidence="7">
    <location>
        <begin position="1127"/>
        <end position="1154"/>
    </location>
</feature>
<evidence type="ECO:0000256" key="7">
    <source>
        <dbReference type="SAM" id="MobiDB-lite"/>
    </source>
</evidence>
<dbReference type="SUPFAM" id="SSF57716">
    <property type="entry name" value="Glucocorticoid receptor-like (DNA-binding domain)"/>
    <property type="match status" value="1"/>
</dbReference>
<keyword evidence="11" id="KW-1185">Reference proteome</keyword>
<feature type="domain" description="C2H2-type" evidence="8">
    <location>
        <begin position="591"/>
        <end position="619"/>
    </location>
</feature>
<evidence type="ECO:0000256" key="3">
    <source>
        <dbReference type="ARBA" id="ARBA00022771"/>
    </source>
</evidence>
<feature type="domain" description="C2H2-type" evidence="8">
    <location>
        <begin position="549"/>
        <end position="577"/>
    </location>
</feature>
<dbReference type="Gene3D" id="3.40.1800.20">
    <property type="match status" value="1"/>
</dbReference>
<feature type="domain" description="C2H2-type" evidence="8">
    <location>
        <begin position="681"/>
        <end position="704"/>
    </location>
</feature>
<keyword evidence="3 5" id="KW-0863">Zinc-finger</keyword>
<evidence type="ECO:0000259" key="8">
    <source>
        <dbReference type="PROSITE" id="PS50157"/>
    </source>
</evidence>
<feature type="domain" description="C2H2-type" evidence="8">
    <location>
        <begin position="712"/>
        <end position="734"/>
    </location>
</feature>
<feature type="binding site" evidence="6">
    <location>
        <position position="16"/>
    </location>
    <ligand>
        <name>Zn(2+)</name>
        <dbReference type="ChEBI" id="CHEBI:29105"/>
    </ligand>
</feature>
<evidence type="ECO:0000256" key="1">
    <source>
        <dbReference type="ARBA" id="ARBA00022723"/>
    </source>
</evidence>